<sequence>VSTRPVHLGLAAARRIALAAQGFADRPPSGRVDVRHFRRVLGRLGLLQLDSVQAVCRSHYLPVYSRLGAYDRAALDQWLWHSGEMFEAWLHEASILPVDREPSLRWLRARARAGETWAGLAALAKKRADYVASVLDEVVCRGPITAADLADPRPRTGSWWDGRSDGKRAVDWLFRVGDVGSRRVGNFQRTYMVFDEVVPASVRARPTPSEADAQADLLEEAGRCHGVGTAADLADYHRISPREARPRLDDLVDQGRLVPATVDGWRDDAFLHPDATRPRSVAARALLSPFDPVVWFRPRAERLFDFRYRIEIYVPAGKRKYGYYVLPFLLGDRLVGRVDLKADRAAGRLLARGTYAEEGVDRDWVAVELSAELDRLAAFLGLSEVSVGPRGNLASALRSVRRG</sequence>
<evidence type="ECO:0000313" key="1">
    <source>
        <dbReference type="EMBL" id="SUZ51110.1"/>
    </source>
</evidence>
<name>A0A381N913_9ZZZZ</name>
<organism evidence="1">
    <name type="scientific">marine metagenome</name>
    <dbReference type="NCBI Taxonomy" id="408172"/>
    <lineage>
        <taxon>unclassified sequences</taxon>
        <taxon>metagenomes</taxon>
        <taxon>ecological metagenomes</taxon>
    </lineage>
</organism>
<feature type="non-terminal residue" evidence="1">
    <location>
        <position position="1"/>
    </location>
</feature>
<dbReference type="PANTHER" id="PTHR30528">
    <property type="entry name" value="CYTOPLASMIC PROTEIN"/>
    <property type="match status" value="1"/>
</dbReference>
<accession>A0A381N913</accession>
<gene>
    <name evidence="1" type="ORF">METZ01_LOCUS3964</name>
</gene>
<dbReference type="PANTHER" id="PTHR30528:SF0">
    <property type="entry name" value="CYTOPLASMIC PROTEIN"/>
    <property type="match status" value="1"/>
</dbReference>
<dbReference type="EMBL" id="UINC01000206">
    <property type="protein sequence ID" value="SUZ51110.1"/>
    <property type="molecule type" value="Genomic_DNA"/>
</dbReference>
<dbReference type="InterPro" id="IPR009351">
    <property type="entry name" value="AlkZ-like"/>
</dbReference>
<dbReference type="Pfam" id="PF06224">
    <property type="entry name" value="AlkZ-like"/>
    <property type="match status" value="1"/>
</dbReference>
<evidence type="ECO:0008006" key="2">
    <source>
        <dbReference type="Google" id="ProtNLM"/>
    </source>
</evidence>
<protein>
    <recommendedName>
        <fullName evidence="2">Winged helix-turn-helix domain-containing protein</fullName>
    </recommendedName>
</protein>
<proteinExistence type="predicted"/>
<reference evidence="1" key="1">
    <citation type="submission" date="2018-05" db="EMBL/GenBank/DDBJ databases">
        <authorList>
            <person name="Lanie J.A."/>
            <person name="Ng W.-L."/>
            <person name="Kazmierczak K.M."/>
            <person name="Andrzejewski T.M."/>
            <person name="Davidsen T.M."/>
            <person name="Wayne K.J."/>
            <person name="Tettelin H."/>
            <person name="Glass J.I."/>
            <person name="Rusch D."/>
            <person name="Podicherti R."/>
            <person name="Tsui H.-C.T."/>
            <person name="Winkler M.E."/>
        </authorList>
    </citation>
    <scope>NUCLEOTIDE SEQUENCE</scope>
</reference>
<dbReference type="AlphaFoldDB" id="A0A381N913"/>